<evidence type="ECO:0000256" key="3">
    <source>
        <dbReference type="ARBA" id="ARBA00022679"/>
    </source>
</evidence>
<dbReference type="FunFam" id="3.30.230.10:FF:000017">
    <property type="entry name" value="Galactokinase"/>
    <property type="match status" value="1"/>
</dbReference>
<dbReference type="GO" id="GO:0005524">
    <property type="term" value="F:ATP binding"/>
    <property type="evidence" value="ECO:0007669"/>
    <property type="project" value="UniProtKB-UniRule"/>
</dbReference>
<dbReference type="InterPro" id="IPR019741">
    <property type="entry name" value="Galactokinase_CS"/>
</dbReference>
<evidence type="ECO:0000256" key="4">
    <source>
        <dbReference type="ARBA" id="ARBA00022723"/>
    </source>
</evidence>
<dbReference type="Pfam" id="PF00288">
    <property type="entry name" value="GHMP_kinases_N"/>
    <property type="match status" value="1"/>
</dbReference>
<evidence type="ECO:0000256" key="6">
    <source>
        <dbReference type="ARBA" id="ARBA00022777"/>
    </source>
</evidence>
<dbReference type="InterPro" id="IPR013750">
    <property type="entry name" value="GHMP_kinase_C_dom"/>
</dbReference>
<dbReference type="Gene3D" id="3.30.230.10">
    <property type="match status" value="1"/>
</dbReference>
<evidence type="ECO:0000256" key="10">
    <source>
        <dbReference type="ARBA" id="ARBA00023277"/>
    </source>
</evidence>
<keyword evidence="7" id="KW-0067">ATP-binding</keyword>
<dbReference type="Pfam" id="PF08544">
    <property type="entry name" value="GHMP_kinases_C"/>
    <property type="match status" value="1"/>
</dbReference>
<sequence>MIATTPVYSLASQVAKKFKEIFSVDDALVVRSPGRVNLIGEHTDYNNGFVLPAAIDKAIFMAIDRRSDEEVHLFAMDYDQSYRGPVKPLTPSALHWPNYILGVVEQLQQMGHSVGGFNCVFAGDLPLGAGLSSSAALESATAFALNQLFGLGLDTMTMVRIAQKAENEFVGLQCGIMDMFASMFGRKDQVIRLDCQSLDYTYFPFQTNGLRILLLDTKVEHSLASSEYNIRRQQCEAGVKLVQKHHPHVKSLRDVTAGMLADIVGPADELIYKRCSFVVEENARVLAGTEDLQRGDVAAFGQKMYASHEGLSRKYEVSCPESDWLVEQVSREEGVLGARQMGGGFGGCTINLVKADVIDGLTAKIAPLYRKAMNRELKWYIGQIENGTSVV</sequence>
<dbReference type="GO" id="GO:0005829">
    <property type="term" value="C:cytosol"/>
    <property type="evidence" value="ECO:0007669"/>
    <property type="project" value="TreeGrafter"/>
</dbReference>
<evidence type="ECO:0000259" key="13">
    <source>
        <dbReference type="Pfam" id="PF08544"/>
    </source>
</evidence>
<dbReference type="FunFam" id="3.30.70.890:FF:000001">
    <property type="entry name" value="Galactokinase"/>
    <property type="match status" value="1"/>
</dbReference>
<dbReference type="Gene3D" id="3.30.70.890">
    <property type="entry name" value="GHMP kinase, C-terminal domain"/>
    <property type="match status" value="1"/>
</dbReference>
<comment type="similarity">
    <text evidence="1">Belongs to the GHMP kinase family. GalK subfamily.</text>
</comment>
<dbReference type="Pfam" id="PF10509">
    <property type="entry name" value="GalKase_gal_bdg"/>
    <property type="match status" value="1"/>
</dbReference>
<feature type="domain" description="GHMP kinase C-terminal" evidence="13">
    <location>
        <begin position="290"/>
        <end position="353"/>
    </location>
</feature>
<keyword evidence="4" id="KW-0479">Metal-binding</keyword>
<dbReference type="InterPro" id="IPR006204">
    <property type="entry name" value="GHMP_kinase_N_dom"/>
</dbReference>
<keyword evidence="10" id="KW-0119">Carbohydrate metabolism</keyword>
<evidence type="ECO:0000256" key="9">
    <source>
        <dbReference type="ARBA" id="ARBA00023144"/>
    </source>
</evidence>
<dbReference type="InterPro" id="IPR019539">
    <property type="entry name" value="GalKase_N"/>
</dbReference>
<accession>A0A8J2U7F1</accession>
<dbReference type="SUPFAM" id="SSF55060">
    <property type="entry name" value="GHMP Kinase, C-terminal domain"/>
    <property type="match status" value="1"/>
</dbReference>
<evidence type="ECO:0000259" key="14">
    <source>
        <dbReference type="Pfam" id="PF10509"/>
    </source>
</evidence>
<dbReference type="EMBL" id="BMJC01000001">
    <property type="protein sequence ID" value="GGA83947.1"/>
    <property type="molecule type" value="Genomic_DNA"/>
</dbReference>
<dbReference type="RefSeq" id="WP_188927968.1">
    <property type="nucleotide sequence ID" value="NZ_BMJC01000001.1"/>
</dbReference>
<dbReference type="InterPro" id="IPR020568">
    <property type="entry name" value="Ribosomal_Su5_D2-typ_SF"/>
</dbReference>
<dbReference type="AlphaFoldDB" id="A0A8J2U7F1"/>
<keyword evidence="6" id="KW-0418">Kinase</keyword>
<gene>
    <name evidence="15" type="ORF">GCM10011511_03870</name>
</gene>
<protein>
    <recommendedName>
        <fullName evidence="11">Galactokinase</fullName>
        <ecNumber evidence="11">2.7.1.6</ecNumber>
    </recommendedName>
</protein>
<dbReference type="PROSITE" id="PS00106">
    <property type="entry name" value="GALACTOKINASE"/>
    <property type="match status" value="1"/>
</dbReference>
<keyword evidence="16" id="KW-1185">Reference proteome</keyword>
<evidence type="ECO:0000256" key="1">
    <source>
        <dbReference type="ARBA" id="ARBA00006566"/>
    </source>
</evidence>
<dbReference type="InterPro" id="IPR036554">
    <property type="entry name" value="GHMP_kinase_C_sf"/>
</dbReference>
<dbReference type="GO" id="GO:0006012">
    <property type="term" value="P:galactose metabolic process"/>
    <property type="evidence" value="ECO:0007669"/>
    <property type="project" value="UniProtKB-UniRule"/>
</dbReference>
<proteinExistence type="inferred from homology"/>
<evidence type="ECO:0000256" key="8">
    <source>
        <dbReference type="ARBA" id="ARBA00022842"/>
    </source>
</evidence>
<feature type="domain" description="GHMP kinase N-terminal" evidence="12">
    <location>
        <begin position="98"/>
        <end position="186"/>
    </location>
</feature>
<evidence type="ECO:0000256" key="2">
    <source>
        <dbReference type="ARBA" id="ARBA00022490"/>
    </source>
</evidence>
<evidence type="ECO:0000313" key="16">
    <source>
        <dbReference type="Proteomes" id="UP000607559"/>
    </source>
</evidence>
<keyword evidence="5" id="KW-0547">Nucleotide-binding</keyword>
<reference evidence="15" key="2">
    <citation type="submission" date="2020-09" db="EMBL/GenBank/DDBJ databases">
        <authorList>
            <person name="Sun Q."/>
            <person name="Zhou Y."/>
        </authorList>
    </citation>
    <scope>NUCLEOTIDE SEQUENCE</scope>
    <source>
        <strain evidence="15">CGMCC 1.15448</strain>
    </source>
</reference>
<name>A0A8J2U7F1_9BACT</name>
<evidence type="ECO:0000259" key="12">
    <source>
        <dbReference type="Pfam" id="PF00288"/>
    </source>
</evidence>
<dbReference type="PANTHER" id="PTHR10457:SF7">
    <property type="entry name" value="GALACTOKINASE-RELATED"/>
    <property type="match status" value="1"/>
</dbReference>
<keyword evidence="8" id="KW-0460">Magnesium</keyword>
<evidence type="ECO:0000256" key="5">
    <source>
        <dbReference type="ARBA" id="ARBA00022741"/>
    </source>
</evidence>
<dbReference type="PIRSF" id="PIRSF000530">
    <property type="entry name" value="Galactokinase"/>
    <property type="match status" value="1"/>
</dbReference>
<dbReference type="PRINTS" id="PR00473">
    <property type="entry name" value="GALCTOKINASE"/>
</dbReference>
<dbReference type="SUPFAM" id="SSF54211">
    <property type="entry name" value="Ribosomal protein S5 domain 2-like"/>
    <property type="match status" value="1"/>
</dbReference>
<dbReference type="PANTHER" id="PTHR10457">
    <property type="entry name" value="MEVALONATE KINASE/GALACTOKINASE"/>
    <property type="match status" value="1"/>
</dbReference>
<keyword evidence="2" id="KW-0963">Cytoplasm</keyword>
<dbReference type="GO" id="GO:0046872">
    <property type="term" value="F:metal ion binding"/>
    <property type="evidence" value="ECO:0007669"/>
    <property type="project" value="UniProtKB-KW"/>
</dbReference>
<dbReference type="InterPro" id="IPR006206">
    <property type="entry name" value="Mevalonate/galactokinase"/>
</dbReference>
<dbReference type="EC" id="2.7.1.6" evidence="11"/>
<dbReference type="PRINTS" id="PR00959">
    <property type="entry name" value="MEVGALKINASE"/>
</dbReference>
<dbReference type="GO" id="GO:0004335">
    <property type="term" value="F:galactokinase activity"/>
    <property type="evidence" value="ECO:0007669"/>
    <property type="project" value="UniProtKB-UniRule"/>
</dbReference>
<dbReference type="PROSITE" id="PS00627">
    <property type="entry name" value="GHMP_KINASES_ATP"/>
    <property type="match status" value="1"/>
</dbReference>
<evidence type="ECO:0000313" key="15">
    <source>
        <dbReference type="EMBL" id="GGA83947.1"/>
    </source>
</evidence>
<organism evidence="15 16">
    <name type="scientific">Puia dinghuensis</name>
    <dbReference type="NCBI Taxonomy" id="1792502"/>
    <lineage>
        <taxon>Bacteria</taxon>
        <taxon>Pseudomonadati</taxon>
        <taxon>Bacteroidota</taxon>
        <taxon>Chitinophagia</taxon>
        <taxon>Chitinophagales</taxon>
        <taxon>Chitinophagaceae</taxon>
        <taxon>Puia</taxon>
    </lineage>
</organism>
<reference evidence="15" key="1">
    <citation type="journal article" date="2014" name="Int. J. Syst. Evol. Microbiol.">
        <title>Complete genome sequence of Corynebacterium casei LMG S-19264T (=DSM 44701T), isolated from a smear-ripened cheese.</title>
        <authorList>
            <consortium name="US DOE Joint Genome Institute (JGI-PGF)"/>
            <person name="Walter F."/>
            <person name="Albersmeier A."/>
            <person name="Kalinowski J."/>
            <person name="Ruckert C."/>
        </authorList>
    </citation>
    <scope>NUCLEOTIDE SEQUENCE</scope>
    <source>
        <strain evidence="15">CGMCC 1.15448</strain>
    </source>
</reference>
<dbReference type="NCBIfam" id="TIGR00131">
    <property type="entry name" value="gal_kin"/>
    <property type="match status" value="1"/>
</dbReference>
<dbReference type="InterPro" id="IPR006203">
    <property type="entry name" value="GHMP_knse_ATP-bd_CS"/>
</dbReference>
<comment type="caution">
    <text evidence="15">The sequence shown here is derived from an EMBL/GenBank/DDBJ whole genome shotgun (WGS) entry which is preliminary data.</text>
</comment>
<keyword evidence="3" id="KW-0808">Transferase</keyword>
<feature type="domain" description="Galactokinase N-terminal" evidence="14">
    <location>
        <begin position="16"/>
        <end position="64"/>
    </location>
</feature>
<keyword evidence="9" id="KW-0299">Galactose metabolism</keyword>
<evidence type="ECO:0000256" key="7">
    <source>
        <dbReference type="ARBA" id="ARBA00022840"/>
    </source>
</evidence>
<evidence type="ECO:0000256" key="11">
    <source>
        <dbReference type="NCBIfam" id="TIGR00131"/>
    </source>
</evidence>
<dbReference type="InterPro" id="IPR000705">
    <property type="entry name" value="Galactokinase"/>
</dbReference>
<dbReference type="InterPro" id="IPR014721">
    <property type="entry name" value="Ribsml_uS5_D2-typ_fold_subgr"/>
</dbReference>
<dbReference type="Proteomes" id="UP000607559">
    <property type="component" value="Unassembled WGS sequence"/>
</dbReference>